<dbReference type="PANTHER" id="PTHR24189">
    <property type="entry name" value="MYOTROPHIN"/>
    <property type="match status" value="1"/>
</dbReference>
<dbReference type="PROSITE" id="PS50297">
    <property type="entry name" value="ANK_REP_REGION"/>
    <property type="match status" value="1"/>
</dbReference>
<dbReference type="Pfam" id="PF12796">
    <property type="entry name" value="Ank_2"/>
    <property type="match status" value="1"/>
</dbReference>
<organism evidence="5 6">
    <name type="scientific">Oculimacula yallundae</name>
    <dbReference type="NCBI Taxonomy" id="86028"/>
    <lineage>
        <taxon>Eukaryota</taxon>
        <taxon>Fungi</taxon>
        <taxon>Dikarya</taxon>
        <taxon>Ascomycota</taxon>
        <taxon>Pezizomycotina</taxon>
        <taxon>Leotiomycetes</taxon>
        <taxon>Helotiales</taxon>
        <taxon>Ploettnerulaceae</taxon>
        <taxon>Oculimacula</taxon>
    </lineage>
</organism>
<dbReference type="PROSITE" id="PS50088">
    <property type="entry name" value="ANK_REPEAT"/>
    <property type="match status" value="1"/>
</dbReference>
<dbReference type="InterPro" id="IPR036770">
    <property type="entry name" value="Ankyrin_rpt-contain_sf"/>
</dbReference>
<name>A0ABR4CED7_9HELO</name>
<dbReference type="InterPro" id="IPR002110">
    <property type="entry name" value="Ankyrin_rpt"/>
</dbReference>
<evidence type="ECO:0000313" key="6">
    <source>
        <dbReference type="Proteomes" id="UP001595075"/>
    </source>
</evidence>
<feature type="region of interest" description="Disordered" evidence="4">
    <location>
        <begin position="277"/>
        <end position="301"/>
    </location>
</feature>
<keyword evidence="1" id="KW-0677">Repeat</keyword>
<evidence type="ECO:0000313" key="5">
    <source>
        <dbReference type="EMBL" id="KAL2068317.1"/>
    </source>
</evidence>
<gene>
    <name evidence="5" type="ORF">VTL71DRAFT_16415</name>
</gene>
<keyword evidence="2 3" id="KW-0040">ANK repeat</keyword>
<dbReference type="PANTHER" id="PTHR24189:SF50">
    <property type="entry name" value="ANKYRIN REPEAT AND SOCS BOX PROTEIN 2"/>
    <property type="match status" value="1"/>
</dbReference>
<keyword evidence="6" id="KW-1185">Reference proteome</keyword>
<dbReference type="SMART" id="SM00248">
    <property type="entry name" value="ANK"/>
    <property type="match status" value="3"/>
</dbReference>
<dbReference type="Proteomes" id="UP001595075">
    <property type="component" value="Unassembled WGS sequence"/>
</dbReference>
<dbReference type="SUPFAM" id="SSF48403">
    <property type="entry name" value="Ankyrin repeat"/>
    <property type="match status" value="1"/>
</dbReference>
<feature type="repeat" description="ANK" evidence="3">
    <location>
        <begin position="214"/>
        <end position="239"/>
    </location>
</feature>
<sequence>MVMVAPTQSLTAPASSLEEADSRIRKICVHGYESSGMMREAIDADFLPYANQILALPQTKCFEGNRPHDSVVAWALGCKCYPLLRYLIRHGWDMNRTVSYGPCPFLLGDRCALEDVNLTRFLLDHGADPTIGETPRPNPLMAIRESKGELLHWASIYASLETFKLLQSRGANLTYAHALHGAAWAGFSRVPIIRHLLDTEAVNVDELDIYTRPQSGTPLLTAIRKGNVELVKLFLDYGAHPLACIVVPYITDAMQLAKGLMDEDASKEILKMLEEAKEEREKEGRLGNVPTTDMGRPDYRQRIWDATNKTATLGSGGNS</sequence>
<evidence type="ECO:0000256" key="4">
    <source>
        <dbReference type="SAM" id="MobiDB-lite"/>
    </source>
</evidence>
<protein>
    <recommendedName>
        <fullName evidence="7">Ankyrin</fullName>
    </recommendedName>
</protein>
<evidence type="ECO:0000256" key="1">
    <source>
        <dbReference type="ARBA" id="ARBA00022737"/>
    </source>
</evidence>
<evidence type="ECO:0008006" key="7">
    <source>
        <dbReference type="Google" id="ProtNLM"/>
    </source>
</evidence>
<dbReference type="Gene3D" id="1.25.40.20">
    <property type="entry name" value="Ankyrin repeat-containing domain"/>
    <property type="match status" value="2"/>
</dbReference>
<accession>A0ABR4CED7</accession>
<dbReference type="EMBL" id="JAZHXI010000009">
    <property type="protein sequence ID" value="KAL2068317.1"/>
    <property type="molecule type" value="Genomic_DNA"/>
</dbReference>
<dbReference type="InterPro" id="IPR050745">
    <property type="entry name" value="Multifunctional_regulatory"/>
</dbReference>
<proteinExistence type="predicted"/>
<evidence type="ECO:0000256" key="2">
    <source>
        <dbReference type="ARBA" id="ARBA00023043"/>
    </source>
</evidence>
<evidence type="ECO:0000256" key="3">
    <source>
        <dbReference type="PROSITE-ProRule" id="PRU00023"/>
    </source>
</evidence>
<reference evidence="5 6" key="1">
    <citation type="journal article" date="2024" name="Commun. Biol.">
        <title>Comparative genomic analysis of thermophilic fungi reveals convergent evolutionary adaptations and gene losses.</title>
        <authorList>
            <person name="Steindorff A.S."/>
            <person name="Aguilar-Pontes M.V."/>
            <person name="Robinson A.J."/>
            <person name="Andreopoulos B."/>
            <person name="LaButti K."/>
            <person name="Kuo A."/>
            <person name="Mondo S."/>
            <person name="Riley R."/>
            <person name="Otillar R."/>
            <person name="Haridas S."/>
            <person name="Lipzen A."/>
            <person name="Grimwood J."/>
            <person name="Schmutz J."/>
            <person name="Clum A."/>
            <person name="Reid I.D."/>
            <person name="Moisan M.C."/>
            <person name="Butler G."/>
            <person name="Nguyen T.T.M."/>
            <person name="Dewar K."/>
            <person name="Conant G."/>
            <person name="Drula E."/>
            <person name="Henrissat B."/>
            <person name="Hansel C."/>
            <person name="Singer S."/>
            <person name="Hutchinson M.I."/>
            <person name="de Vries R.P."/>
            <person name="Natvig D.O."/>
            <person name="Powell A.J."/>
            <person name="Tsang A."/>
            <person name="Grigoriev I.V."/>
        </authorList>
    </citation>
    <scope>NUCLEOTIDE SEQUENCE [LARGE SCALE GENOMIC DNA]</scope>
    <source>
        <strain evidence="5 6">CBS 494.80</strain>
    </source>
</reference>
<comment type="caution">
    <text evidence="5">The sequence shown here is derived from an EMBL/GenBank/DDBJ whole genome shotgun (WGS) entry which is preliminary data.</text>
</comment>